<dbReference type="EMBL" id="JAAGNC010000074">
    <property type="protein sequence ID" value="NEC56620.1"/>
    <property type="molecule type" value="Genomic_DNA"/>
</dbReference>
<accession>A0ABX0BV05</accession>
<name>A0ABX0BV05_9PSEU</name>
<organism evidence="1 2">
    <name type="scientific">Amycolatopsis rubida</name>
    <dbReference type="NCBI Taxonomy" id="112413"/>
    <lineage>
        <taxon>Bacteria</taxon>
        <taxon>Bacillati</taxon>
        <taxon>Actinomycetota</taxon>
        <taxon>Actinomycetes</taxon>
        <taxon>Pseudonocardiales</taxon>
        <taxon>Pseudonocardiaceae</taxon>
        <taxon>Amycolatopsis</taxon>
    </lineage>
</organism>
<feature type="non-terminal residue" evidence="1">
    <location>
        <position position="1"/>
    </location>
</feature>
<reference evidence="1 2" key="1">
    <citation type="submission" date="2020-01" db="EMBL/GenBank/DDBJ databases">
        <title>Insect and environment-associated Actinomycetes.</title>
        <authorList>
            <person name="Currrie C."/>
            <person name="Chevrette M."/>
            <person name="Carlson C."/>
            <person name="Stubbendieck R."/>
            <person name="Wendt-Pienkowski E."/>
        </authorList>
    </citation>
    <scope>NUCLEOTIDE SEQUENCE [LARGE SCALE GENOMIC DNA]</scope>
    <source>
        <strain evidence="1 2">SID8386</strain>
    </source>
</reference>
<evidence type="ECO:0000313" key="2">
    <source>
        <dbReference type="Proteomes" id="UP000470404"/>
    </source>
</evidence>
<proteinExistence type="predicted"/>
<keyword evidence="2" id="KW-1185">Reference proteome</keyword>
<dbReference type="Proteomes" id="UP000470404">
    <property type="component" value="Unassembled WGS sequence"/>
</dbReference>
<gene>
    <name evidence="1" type="ORF">G3I59_13735</name>
</gene>
<sequence length="56" mass="5372">CEVVVAPLDGAAAHAVLSAAADPNGDPAATRAGIASGVVTAQPAVHRPGADEDLEV</sequence>
<evidence type="ECO:0000313" key="1">
    <source>
        <dbReference type="EMBL" id="NEC56620.1"/>
    </source>
</evidence>
<comment type="caution">
    <text evidence="1">The sequence shown here is derived from an EMBL/GenBank/DDBJ whole genome shotgun (WGS) entry which is preliminary data.</text>
</comment>
<protein>
    <submittedName>
        <fullName evidence="1">Uncharacterized protein</fullName>
    </submittedName>
</protein>